<gene>
    <name evidence="1" type="ordered locus">Pisl_1927</name>
</gene>
<dbReference type="RefSeq" id="WP_011763649.1">
    <property type="nucleotide sequence ID" value="NC_008701.1"/>
</dbReference>
<organism evidence="1 2">
    <name type="scientific">Pyrobaculum islandicum (strain DSM 4184 / JCM 9189 / GEO3)</name>
    <dbReference type="NCBI Taxonomy" id="384616"/>
    <lineage>
        <taxon>Archaea</taxon>
        <taxon>Thermoproteota</taxon>
        <taxon>Thermoprotei</taxon>
        <taxon>Thermoproteales</taxon>
        <taxon>Thermoproteaceae</taxon>
        <taxon>Pyrobaculum</taxon>
    </lineage>
</organism>
<proteinExistence type="predicted"/>
<reference evidence="1" key="1">
    <citation type="submission" date="2006-12" db="EMBL/GenBank/DDBJ databases">
        <title>Complete sequence of Pyrobaculum islandicum DSM 4184.</title>
        <authorList>
            <person name="Copeland A."/>
            <person name="Lucas S."/>
            <person name="Lapidus A."/>
            <person name="Barry K."/>
            <person name="Detter J.C."/>
            <person name="Glavina del Rio T."/>
            <person name="Dalin E."/>
            <person name="Tice H."/>
            <person name="Pitluck S."/>
            <person name="Meincke L."/>
            <person name="Brettin T."/>
            <person name="Bruce D."/>
            <person name="Han C."/>
            <person name="Tapia R."/>
            <person name="Gilna P."/>
            <person name="Schmutz J."/>
            <person name="Larimer F."/>
            <person name="Land M."/>
            <person name="Hauser L."/>
            <person name="Kyrpides N."/>
            <person name="Mikhailova N."/>
            <person name="Cozen A.E."/>
            <person name="Fitz-Gibbon S.T."/>
            <person name="House C.H."/>
            <person name="Saltikov C."/>
            <person name="Lowe T."/>
            <person name="Richardson P."/>
        </authorList>
    </citation>
    <scope>NUCLEOTIDE SEQUENCE [LARGE SCALE GENOMIC DNA]</scope>
    <source>
        <strain evidence="1">DSM 4184</strain>
    </source>
</reference>
<accession>A1RVU2</accession>
<name>A1RVU2_PYRIL</name>
<dbReference type="EMBL" id="CP000504">
    <property type="protein sequence ID" value="ABL89074.1"/>
    <property type="molecule type" value="Genomic_DNA"/>
</dbReference>
<dbReference type="eggNOG" id="arCOG03752">
    <property type="taxonomic scope" value="Archaea"/>
</dbReference>
<dbReference type="HOGENOM" id="CLU_187360_1_0_2"/>
<protein>
    <submittedName>
        <fullName evidence="1">Uncharacterized protein</fullName>
    </submittedName>
</protein>
<dbReference type="OrthoDB" id="26696at2157"/>
<dbReference type="KEGG" id="pis:Pisl_1927"/>
<keyword evidence="2" id="KW-1185">Reference proteome</keyword>
<dbReference type="GeneID" id="4616642"/>
<dbReference type="Proteomes" id="UP000002595">
    <property type="component" value="Chromosome"/>
</dbReference>
<sequence>MFYVYVNKRKQRVLITREKIRDPHWRLAGTHSTVTAAKRHARFIADARDYILEWDLLTF</sequence>
<evidence type="ECO:0000313" key="2">
    <source>
        <dbReference type="Proteomes" id="UP000002595"/>
    </source>
</evidence>
<dbReference type="AlphaFoldDB" id="A1RVU2"/>
<evidence type="ECO:0000313" key="1">
    <source>
        <dbReference type="EMBL" id="ABL89074.1"/>
    </source>
</evidence>